<dbReference type="GO" id="GO:0015085">
    <property type="term" value="F:calcium ion transmembrane transporter activity"/>
    <property type="evidence" value="ECO:0007669"/>
    <property type="project" value="TreeGrafter"/>
</dbReference>
<dbReference type="InterPro" id="IPR001727">
    <property type="entry name" value="GDT1-like"/>
</dbReference>
<keyword evidence="5 6" id="KW-0472">Membrane</keyword>
<dbReference type="Pfam" id="PF01169">
    <property type="entry name" value="GDT1"/>
    <property type="match status" value="2"/>
</dbReference>
<dbReference type="AlphaFoldDB" id="A0A7S0T4X3"/>
<dbReference type="GO" id="GO:0032468">
    <property type="term" value="P:Golgi calcium ion homeostasis"/>
    <property type="evidence" value="ECO:0007669"/>
    <property type="project" value="TreeGrafter"/>
</dbReference>
<protein>
    <recommendedName>
        <fullName evidence="6">GDT1 family protein</fullName>
    </recommendedName>
</protein>
<feature type="region of interest" description="Disordered" evidence="7">
    <location>
        <begin position="136"/>
        <end position="157"/>
    </location>
</feature>
<dbReference type="GO" id="GO:0032472">
    <property type="term" value="P:Golgi calcium ion transport"/>
    <property type="evidence" value="ECO:0007669"/>
    <property type="project" value="TreeGrafter"/>
</dbReference>
<evidence type="ECO:0000256" key="6">
    <source>
        <dbReference type="RuleBase" id="RU365102"/>
    </source>
</evidence>
<keyword evidence="3 6" id="KW-0812">Transmembrane</keyword>
<proteinExistence type="inferred from homology"/>
<evidence type="ECO:0000256" key="2">
    <source>
        <dbReference type="ARBA" id="ARBA00009190"/>
    </source>
</evidence>
<feature type="compositionally biased region" description="Basic and acidic residues" evidence="7">
    <location>
        <begin position="145"/>
        <end position="157"/>
    </location>
</feature>
<feature type="transmembrane region" description="Helical" evidence="6">
    <location>
        <begin position="99"/>
        <end position="118"/>
    </location>
</feature>
<dbReference type="EMBL" id="HBFC01038265">
    <property type="protein sequence ID" value="CAD8723497.1"/>
    <property type="molecule type" value="Transcribed_RNA"/>
</dbReference>
<dbReference type="InterPro" id="IPR049555">
    <property type="entry name" value="GDT1-like_CS"/>
</dbReference>
<sequence>MDPSDAVQRPPMYEALDSLKHSVLLKDWDESGVPASFVVVFCTEVGDKTFFLAMLLAMRHGKLAVFFGTMGALFIMTASSALVGFLVASSADLLESSVGVMDVCATILFGIFGTQLLLEAYALHKKEANEAEMRSLLGGEGTPTHGERMDAEETLRQSDETDGKVRTWWGAVWQTFTMMFVAEWGDRSMFATVALATQHNIVGVIIGAMAAHVLANLMAVVGGEMLSNVISEKVMAFTGGCVFIVFACISLWEAIMHEDIMSLAR</sequence>
<comment type="similarity">
    <text evidence="2 6">Belongs to the GDT1 family.</text>
</comment>
<evidence type="ECO:0000256" key="4">
    <source>
        <dbReference type="ARBA" id="ARBA00022989"/>
    </source>
</evidence>
<feature type="transmembrane region" description="Helical" evidence="6">
    <location>
        <begin position="35"/>
        <end position="56"/>
    </location>
</feature>
<keyword evidence="4 6" id="KW-1133">Transmembrane helix</keyword>
<evidence type="ECO:0000256" key="3">
    <source>
        <dbReference type="ARBA" id="ARBA00022692"/>
    </source>
</evidence>
<evidence type="ECO:0000256" key="5">
    <source>
        <dbReference type="ARBA" id="ARBA00023136"/>
    </source>
</evidence>
<dbReference type="GO" id="GO:0016020">
    <property type="term" value="C:membrane"/>
    <property type="evidence" value="ECO:0007669"/>
    <property type="project" value="UniProtKB-SubCell"/>
</dbReference>
<dbReference type="PANTHER" id="PTHR12608">
    <property type="entry name" value="TRANSMEMBRANE PROTEIN HTP-1 RELATED"/>
    <property type="match status" value="1"/>
</dbReference>
<feature type="transmembrane region" description="Helical" evidence="6">
    <location>
        <begin position="63"/>
        <end position="87"/>
    </location>
</feature>
<dbReference type="GO" id="GO:0005384">
    <property type="term" value="F:manganese ion transmembrane transporter activity"/>
    <property type="evidence" value="ECO:0007669"/>
    <property type="project" value="TreeGrafter"/>
</dbReference>
<evidence type="ECO:0000256" key="1">
    <source>
        <dbReference type="ARBA" id="ARBA00004141"/>
    </source>
</evidence>
<feature type="transmembrane region" description="Helical" evidence="6">
    <location>
        <begin position="234"/>
        <end position="255"/>
    </location>
</feature>
<evidence type="ECO:0000313" key="8">
    <source>
        <dbReference type="EMBL" id="CAD8723497.1"/>
    </source>
</evidence>
<name>A0A7S0T4X3_9CHLO</name>
<feature type="transmembrane region" description="Helical" evidence="6">
    <location>
        <begin position="201"/>
        <end position="222"/>
    </location>
</feature>
<reference evidence="8" key="1">
    <citation type="submission" date="2021-01" db="EMBL/GenBank/DDBJ databases">
        <authorList>
            <person name="Corre E."/>
            <person name="Pelletier E."/>
            <person name="Niang G."/>
            <person name="Scheremetjew M."/>
            <person name="Finn R."/>
            <person name="Kale V."/>
            <person name="Holt S."/>
            <person name="Cochrane G."/>
            <person name="Meng A."/>
            <person name="Brown T."/>
            <person name="Cohen L."/>
        </authorList>
    </citation>
    <scope>NUCLEOTIDE SEQUENCE</scope>
    <source>
        <strain evidence="8">SL-175</strain>
    </source>
</reference>
<dbReference type="PROSITE" id="PS01214">
    <property type="entry name" value="UPF0016"/>
    <property type="match status" value="1"/>
</dbReference>
<comment type="subcellular location">
    <subcellularLocation>
        <location evidence="1 6">Membrane</location>
        <topology evidence="1 6">Multi-pass membrane protein</topology>
    </subcellularLocation>
</comment>
<dbReference type="GO" id="GO:0005794">
    <property type="term" value="C:Golgi apparatus"/>
    <property type="evidence" value="ECO:0007669"/>
    <property type="project" value="TreeGrafter"/>
</dbReference>
<gene>
    <name evidence="8" type="ORF">MANT1106_LOCUS22713</name>
</gene>
<evidence type="ECO:0000256" key="7">
    <source>
        <dbReference type="SAM" id="MobiDB-lite"/>
    </source>
</evidence>
<dbReference type="PANTHER" id="PTHR12608:SF6">
    <property type="entry name" value="PROTEIN PAM71, CHLOROPLASTIC"/>
    <property type="match status" value="1"/>
</dbReference>
<organism evidence="8">
    <name type="scientific">Mantoniella antarctica</name>
    <dbReference type="NCBI Taxonomy" id="81844"/>
    <lineage>
        <taxon>Eukaryota</taxon>
        <taxon>Viridiplantae</taxon>
        <taxon>Chlorophyta</taxon>
        <taxon>Mamiellophyceae</taxon>
        <taxon>Mamiellales</taxon>
        <taxon>Mamiellaceae</taxon>
        <taxon>Mantoniella</taxon>
    </lineage>
</organism>
<accession>A0A7S0T4X3</accession>